<dbReference type="Proteomes" id="UP000515159">
    <property type="component" value="Chromosome 1"/>
</dbReference>
<feature type="transmembrane region" description="Helical" evidence="12">
    <location>
        <begin position="36"/>
        <end position="56"/>
    </location>
</feature>
<proteinExistence type="inferred from homology"/>
<evidence type="ECO:0000256" key="12">
    <source>
        <dbReference type="SAM" id="Phobius"/>
    </source>
</evidence>
<dbReference type="RefSeq" id="XP_033778806.1">
    <property type="nucleotide sequence ID" value="XM_033922915.1"/>
</dbReference>
<evidence type="ECO:0000256" key="1">
    <source>
        <dbReference type="ARBA" id="ARBA00004434"/>
    </source>
</evidence>
<sequence>MFPLAKSALALTARSVQRIASRQCHHQNEHDFHAKYGNLILVSGAVFCTSIWAYVITQTGITWNLSPVGRVTPKEWKDQ</sequence>
<evidence type="ECO:0000256" key="7">
    <source>
        <dbReference type="ARBA" id="ARBA00022989"/>
    </source>
</evidence>
<evidence type="ECO:0000256" key="6">
    <source>
        <dbReference type="ARBA" id="ARBA00022946"/>
    </source>
</evidence>
<dbReference type="KEGG" id="gsh:117361645"/>
<dbReference type="SUPFAM" id="SSF81423">
    <property type="entry name" value="Mitochondrial cytochrome c oxidase subunit VIIb"/>
    <property type="match status" value="1"/>
</dbReference>
<evidence type="ECO:0000256" key="10">
    <source>
        <dbReference type="ARBA" id="ARBA00040623"/>
    </source>
</evidence>
<dbReference type="InterPro" id="IPR008433">
    <property type="entry name" value="Cyt_c_oxidase_suVIIB"/>
</dbReference>
<comment type="subcellular location">
    <subcellularLocation>
        <location evidence="1">Mitochondrion inner membrane</location>
        <topology evidence="1">Single-pass membrane protein</topology>
    </subcellularLocation>
</comment>
<comment type="pathway">
    <text evidence="2">Energy metabolism; oxidative phosphorylation.</text>
</comment>
<evidence type="ECO:0000256" key="3">
    <source>
        <dbReference type="ARBA" id="ARBA00007351"/>
    </source>
</evidence>
<dbReference type="GO" id="GO:0006123">
    <property type="term" value="P:mitochondrial electron transport, cytochrome c to oxygen"/>
    <property type="evidence" value="ECO:0007669"/>
    <property type="project" value="InterPro"/>
</dbReference>
<name>A0A6P8QYI8_GEOSA</name>
<gene>
    <name evidence="16" type="primary">LOC117361645</name>
    <name evidence="14" type="synonym">LOC117349441</name>
    <name evidence="15" type="synonym">LOC117351978</name>
</gene>
<dbReference type="FunFam" id="4.10.51.10:FF:000001">
    <property type="entry name" value="Cytochrome c oxidase subunit 7B, mitochondrial"/>
    <property type="match status" value="1"/>
</dbReference>
<keyword evidence="6" id="KW-0809">Transit peptide</keyword>
<dbReference type="OrthoDB" id="9937520at2759"/>
<dbReference type="GeneID" id="117361645"/>
<evidence type="ECO:0000256" key="8">
    <source>
        <dbReference type="ARBA" id="ARBA00023128"/>
    </source>
</evidence>
<dbReference type="GO" id="GO:0045277">
    <property type="term" value="C:respiratory chain complex IV"/>
    <property type="evidence" value="ECO:0007669"/>
    <property type="project" value="TreeGrafter"/>
</dbReference>
<dbReference type="PANTHER" id="PTHR16716">
    <property type="entry name" value="CYTOCHROME C OXIDASE SUBUNIT 7B, MITOCHONDRIAL"/>
    <property type="match status" value="1"/>
</dbReference>
<keyword evidence="4 12" id="KW-0812">Transmembrane</keyword>
<evidence type="ECO:0000313" key="14">
    <source>
        <dbReference type="RefSeq" id="XP_033778806.1"/>
    </source>
</evidence>
<protein>
    <recommendedName>
        <fullName evidence="10">Cytochrome c oxidase subunit 7B, mitochondrial</fullName>
    </recommendedName>
    <alternativeName>
        <fullName evidence="11">Cytochrome c oxidase polypeptide VIIb</fullName>
    </alternativeName>
</protein>
<evidence type="ECO:0000256" key="2">
    <source>
        <dbReference type="ARBA" id="ARBA00004673"/>
    </source>
</evidence>
<evidence type="ECO:0000313" key="15">
    <source>
        <dbReference type="RefSeq" id="XP_033783799.1"/>
    </source>
</evidence>
<evidence type="ECO:0000256" key="11">
    <source>
        <dbReference type="ARBA" id="ARBA00041642"/>
    </source>
</evidence>
<keyword evidence="9 12" id="KW-0472">Membrane</keyword>
<dbReference type="RefSeq" id="XP_033783799.1">
    <property type="nucleotide sequence ID" value="XM_033927908.1"/>
</dbReference>
<dbReference type="InterPro" id="IPR023272">
    <property type="entry name" value="Cyt_c_oxidase_suVIIB_dom_sf"/>
</dbReference>
<dbReference type="KEGG" id="gsh:117351978"/>
<keyword evidence="5" id="KW-0999">Mitochondrion inner membrane</keyword>
<dbReference type="Gene3D" id="4.10.51.10">
    <property type="entry name" value="Cytochrome C Oxidase, chain K"/>
    <property type="match status" value="1"/>
</dbReference>
<evidence type="ECO:0000313" key="13">
    <source>
        <dbReference type="Proteomes" id="UP000515159"/>
    </source>
</evidence>
<evidence type="ECO:0000256" key="5">
    <source>
        <dbReference type="ARBA" id="ARBA00022792"/>
    </source>
</evidence>
<dbReference type="Pfam" id="PF05392">
    <property type="entry name" value="COX7B"/>
    <property type="match status" value="1"/>
</dbReference>
<accession>A0A6P8QYI8</accession>
<keyword evidence="13" id="KW-1185">Reference proteome</keyword>
<evidence type="ECO:0000256" key="9">
    <source>
        <dbReference type="ARBA" id="ARBA00023136"/>
    </source>
</evidence>
<dbReference type="RefSeq" id="XP_033803162.1">
    <property type="nucleotide sequence ID" value="XM_033947271.1"/>
</dbReference>
<evidence type="ECO:0000256" key="4">
    <source>
        <dbReference type="ARBA" id="ARBA00022692"/>
    </source>
</evidence>
<dbReference type="PANTHER" id="PTHR16716:SF0">
    <property type="entry name" value="CYTOCHROME C OXIDASE SUBUNIT 7B, MITOCHONDRIAL"/>
    <property type="match status" value="1"/>
</dbReference>
<dbReference type="CDD" id="cd01403">
    <property type="entry name" value="Cyt_c_Oxidase_VIIb"/>
    <property type="match status" value="1"/>
</dbReference>
<dbReference type="KEGG" id="gsh:117349441"/>
<dbReference type="Proteomes" id="UP000515159">
    <property type="component" value="Chromosome 15"/>
</dbReference>
<dbReference type="UniPathway" id="UPA00705"/>
<keyword evidence="7 12" id="KW-1133">Transmembrane helix</keyword>
<dbReference type="AlphaFoldDB" id="A0A6P8QYI8"/>
<dbReference type="Proteomes" id="UP000515159">
    <property type="component" value="Chromosome 5"/>
</dbReference>
<dbReference type="GO" id="GO:0005743">
    <property type="term" value="C:mitochondrial inner membrane"/>
    <property type="evidence" value="ECO:0007669"/>
    <property type="project" value="UniProtKB-SubCell"/>
</dbReference>
<organism evidence="13 16">
    <name type="scientific">Geotrypetes seraphini</name>
    <name type="common">Gaboon caecilian</name>
    <name type="synonym">Caecilia seraphini</name>
    <dbReference type="NCBI Taxonomy" id="260995"/>
    <lineage>
        <taxon>Eukaryota</taxon>
        <taxon>Metazoa</taxon>
        <taxon>Chordata</taxon>
        <taxon>Craniata</taxon>
        <taxon>Vertebrata</taxon>
        <taxon>Euteleostomi</taxon>
        <taxon>Amphibia</taxon>
        <taxon>Gymnophiona</taxon>
        <taxon>Geotrypetes</taxon>
    </lineage>
</organism>
<comment type="similarity">
    <text evidence="3">Belongs to the cytochrome c oxidase VIIb family.</text>
</comment>
<keyword evidence="8" id="KW-0496">Mitochondrion</keyword>
<reference evidence="14 15" key="1">
    <citation type="submission" date="2025-04" db="UniProtKB">
        <authorList>
            <consortium name="RefSeq"/>
        </authorList>
    </citation>
    <scope>IDENTIFICATION</scope>
</reference>
<evidence type="ECO:0000313" key="16">
    <source>
        <dbReference type="RefSeq" id="XP_033803162.1"/>
    </source>
</evidence>